<accession>A0A9P4T4U5</accession>
<keyword evidence="1" id="KW-0147">Chitin-binding</keyword>
<dbReference type="Gene3D" id="3.10.350.10">
    <property type="entry name" value="LysM domain"/>
    <property type="match status" value="2"/>
</dbReference>
<proteinExistence type="predicted"/>
<gene>
    <name evidence="5" type="ORF">E8E13_000477</name>
</gene>
<feature type="compositionally biased region" description="Low complexity" evidence="3">
    <location>
        <begin position="301"/>
        <end position="310"/>
    </location>
</feature>
<dbReference type="Proteomes" id="UP000801428">
    <property type="component" value="Unassembled WGS sequence"/>
</dbReference>
<evidence type="ECO:0000256" key="3">
    <source>
        <dbReference type="SAM" id="MobiDB-lite"/>
    </source>
</evidence>
<dbReference type="OrthoDB" id="5343383at2759"/>
<keyword evidence="6" id="KW-1185">Reference proteome</keyword>
<dbReference type="Pfam" id="PF01476">
    <property type="entry name" value="LysM"/>
    <property type="match status" value="1"/>
</dbReference>
<name>A0A9P4T4U5_CURKU</name>
<organism evidence="5 6">
    <name type="scientific">Curvularia kusanoi</name>
    <name type="common">Cochliobolus kusanoi</name>
    <dbReference type="NCBI Taxonomy" id="90978"/>
    <lineage>
        <taxon>Eukaryota</taxon>
        <taxon>Fungi</taxon>
        <taxon>Dikarya</taxon>
        <taxon>Ascomycota</taxon>
        <taxon>Pezizomycotina</taxon>
        <taxon>Dothideomycetes</taxon>
        <taxon>Pleosporomycetidae</taxon>
        <taxon>Pleosporales</taxon>
        <taxon>Pleosporineae</taxon>
        <taxon>Pleosporaceae</taxon>
        <taxon>Curvularia</taxon>
    </lineage>
</organism>
<comment type="caution">
    <text evidence="5">The sequence shown here is derived from an EMBL/GenBank/DDBJ whole genome shotgun (WGS) entry which is preliminary data.</text>
</comment>
<dbReference type="PROSITE" id="PS51782">
    <property type="entry name" value="LYSM"/>
    <property type="match status" value="2"/>
</dbReference>
<dbReference type="AlphaFoldDB" id="A0A9P4T4U5"/>
<dbReference type="SMART" id="SM00257">
    <property type="entry name" value="LysM"/>
    <property type="match status" value="1"/>
</dbReference>
<dbReference type="EMBL" id="SWKU01000038">
    <property type="protein sequence ID" value="KAF2994658.1"/>
    <property type="molecule type" value="Genomic_DNA"/>
</dbReference>
<dbReference type="CDD" id="cd00118">
    <property type="entry name" value="LysM"/>
    <property type="match status" value="1"/>
</dbReference>
<reference evidence="5" key="1">
    <citation type="submission" date="2019-04" db="EMBL/GenBank/DDBJ databases">
        <title>Sequencing of skin fungus with MAO and IRED activity.</title>
        <authorList>
            <person name="Marsaioli A.J."/>
            <person name="Bonatto J.M.C."/>
            <person name="Reis Junior O."/>
        </authorList>
    </citation>
    <scope>NUCLEOTIDE SEQUENCE</scope>
    <source>
        <strain evidence="5">30M1</strain>
    </source>
</reference>
<evidence type="ECO:0000313" key="5">
    <source>
        <dbReference type="EMBL" id="KAF2994658.1"/>
    </source>
</evidence>
<evidence type="ECO:0000259" key="4">
    <source>
        <dbReference type="PROSITE" id="PS51782"/>
    </source>
</evidence>
<feature type="domain" description="LysM" evidence="4">
    <location>
        <begin position="354"/>
        <end position="399"/>
    </location>
</feature>
<evidence type="ECO:0000313" key="6">
    <source>
        <dbReference type="Proteomes" id="UP000801428"/>
    </source>
</evidence>
<dbReference type="SUPFAM" id="SSF54106">
    <property type="entry name" value="LysM domain"/>
    <property type="match status" value="1"/>
</dbReference>
<evidence type="ECO:0000256" key="2">
    <source>
        <dbReference type="ARBA" id="ARBA00023026"/>
    </source>
</evidence>
<dbReference type="InterPro" id="IPR052210">
    <property type="entry name" value="LysM1-like"/>
</dbReference>
<keyword evidence="2" id="KW-0843">Virulence</keyword>
<dbReference type="InterPro" id="IPR036779">
    <property type="entry name" value="LysM_dom_sf"/>
</dbReference>
<evidence type="ECO:0000256" key="1">
    <source>
        <dbReference type="ARBA" id="ARBA00022669"/>
    </source>
</evidence>
<dbReference type="PANTHER" id="PTHR34997:SF21">
    <property type="entry name" value="LYSM DOMAIN-CONTAINING PROTEIN"/>
    <property type="match status" value="1"/>
</dbReference>
<feature type="domain" description="LysM" evidence="4">
    <location>
        <begin position="466"/>
        <end position="512"/>
    </location>
</feature>
<protein>
    <recommendedName>
        <fullName evidence="4">LysM domain-containing protein</fullName>
    </recommendedName>
</protein>
<dbReference type="InterPro" id="IPR018392">
    <property type="entry name" value="LysM"/>
</dbReference>
<sequence>MPGLHEVSYSETAAVTAIRDFYKFLTKMYMDEETVEWPPEGGWPTLTKNAFGSMEKSERVISLLRQLPYMQDASDGEQRPQGLPEAPFWNWKDNVKDDEPLDPKAVDEIKTLTEDFLCDITTPDLVGMLESSGNENDVILLDTKYGIAYWPECPDEIRETDQEQVQDDSEAWNSQEEVNWRCDAPAWTIPDIFAMLRDQFMHLRFIPVNSRQVINTSWAGSSIDGEMVEMLQEIYREHGWPDLEKYRKKECIEAVKEALAEQYPDFELYNSGAACSALELGKEYCVEWSGTPPALPEPSETSSKPIPTPTLTTLSTVTSPKTTFTTPVETCASKPAGVITPSPIQTGMTCGCTKFYQVASGDSCWQIANDNSISLDNFYTWNPANADCKSLFPGDYACVARGTSVTTTKTTARPTSTGPYIPWLCTFDYKKGEYVCPTAPPTATPTSVKNPAPGPTQEGISLKCNKWVLQKYGVYCFDMAKGAGIALESLYTLNPALKGDCSGLWAGYAYCIGTS</sequence>
<feature type="region of interest" description="Disordered" evidence="3">
    <location>
        <begin position="291"/>
        <end position="310"/>
    </location>
</feature>
<dbReference type="GO" id="GO:0008061">
    <property type="term" value="F:chitin binding"/>
    <property type="evidence" value="ECO:0007669"/>
    <property type="project" value="UniProtKB-KW"/>
</dbReference>
<dbReference type="PANTHER" id="PTHR34997">
    <property type="entry name" value="AM15"/>
    <property type="match status" value="1"/>
</dbReference>